<dbReference type="PROSITE" id="PS51125">
    <property type="entry name" value="NHL"/>
    <property type="match status" value="1"/>
</dbReference>
<evidence type="ECO:0008006" key="4">
    <source>
        <dbReference type="Google" id="ProtNLM"/>
    </source>
</evidence>
<gene>
    <name evidence="3" type="ORF">METZ01_LOCUS79040</name>
</gene>
<evidence type="ECO:0000256" key="2">
    <source>
        <dbReference type="SAM" id="MobiDB-lite"/>
    </source>
</evidence>
<dbReference type="InterPro" id="IPR001258">
    <property type="entry name" value="NHL_repeat"/>
</dbReference>
<dbReference type="PANTHER" id="PTHR24104">
    <property type="entry name" value="E3 UBIQUITIN-PROTEIN LIGASE NHLRC1-RELATED"/>
    <property type="match status" value="1"/>
</dbReference>
<accession>A0A381UDA1</accession>
<dbReference type="InterPro" id="IPR050952">
    <property type="entry name" value="TRIM-NHL_E3_ligases"/>
</dbReference>
<proteinExistence type="predicted"/>
<sequence length="428" mass="46349">MNRKQHLLFGGALALAALVVACAGGAEESGSGGGDVTSMLSQDPNDGVPTFEVDPLFPQNLPNHWLMGPTIGVDVDSRDHIWVVHRNTPDNFVANTEIGMTTDPPVAQCCQPGPPVLEFDQEGNFVQGWGGPGTETGDYVWPASNHGITIDAMDNVWIGGNGGPDSHVLKMDRQGNFLLQVGTSGARMTGPVSERTGQPTPQRNSLAEDSFGRVAKIAVDNEANEAYFSDGYYNKRMAVVDMTTGAFKRGWGAYGNVPDDDVNLGPYNRDEPSPQFRGPVHCGEVSNDGLVYVCDRGGDRVQIFQKDGTYVSEHFYAPDTLSQGSTWDIDFSHDPDQRWIYLADGQNMKVYIIERETMEVVTAFGDGGRQPGMFFAVHSIAVDSSGNIYTTETYEGSRLQKFTFKGYAPVPAGAEGENSQGVLWPSSN</sequence>
<evidence type="ECO:0000313" key="3">
    <source>
        <dbReference type="EMBL" id="SVA26186.1"/>
    </source>
</evidence>
<dbReference type="EMBL" id="UINC01006214">
    <property type="protein sequence ID" value="SVA26186.1"/>
    <property type="molecule type" value="Genomic_DNA"/>
</dbReference>
<protein>
    <recommendedName>
        <fullName evidence="4">Peptidylamidoglycolate lyase</fullName>
    </recommendedName>
</protein>
<reference evidence="3" key="1">
    <citation type="submission" date="2018-05" db="EMBL/GenBank/DDBJ databases">
        <authorList>
            <person name="Lanie J.A."/>
            <person name="Ng W.-L."/>
            <person name="Kazmierczak K.M."/>
            <person name="Andrzejewski T.M."/>
            <person name="Davidsen T.M."/>
            <person name="Wayne K.J."/>
            <person name="Tettelin H."/>
            <person name="Glass J.I."/>
            <person name="Rusch D."/>
            <person name="Podicherti R."/>
            <person name="Tsui H.-C.T."/>
            <person name="Winkler M.E."/>
        </authorList>
    </citation>
    <scope>NUCLEOTIDE SEQUENCE</scope>
</reference>
<dbReference type="PROSITE" id="PS51257">
    <property type="entry name" value="PROKAR_LIPOPROTEIN"/>
    <property type="match status" value="1"/>
</dbReference>
<dbReference type="SUPFAM" id="SSF63829">
    <property type="entry name" value="Calcium-dependent phosphotriesterase"/>
    <property type="match status" value="1"/>
</dbReference>
<dbReference type="InterPro" id="IPR011042">
    <property type="entry name" value="6-blade_b-propeller_TolB-like"/>
</dbReference>
<evidence type="ECO:0000256" key="1">
    <source>
        <dbReference type="ARBA" id="ARBA00022737"/>
    </source>
</evidence>
<dbReference type="AlphaFoldDB" id="A0A381UDA1"/>
<feature type="region of interest" description="Disordered" evidence="2">
    <location>
        <begin position="186"/>
        <end position="205"/>
    </location>
</feature>
<organism evidence="3">
    <name type="scientific">marine metagenome</name>
    <dbReference type="NCBI Taxonomy" id="408172"/>
    <lineage>
        <taxon>unclassified sequences</taxon>
        <taxon>metagenomes</taxon>
        <taxon>ecological metagenomes</taxon>
    </lineage>
</organism>
<dbReference type="PANTHER" id="PTHR24104:SF25">
    <property type="entry name" value="PROTEIN LIN-41"/>
    <property type="match status" value="1"/>
</dbReference>
<keyword evidence="1" id="KW-0677">Repeat</keyword>
<dbReference type="Gene3D" id="2.120.10.30">
    <property type="entry name" value="TolB, C-terminal domain"/>
    <property type="match status" value="1"/>
</dbReference>
<dbReference type="GO" id="GO:0008270">
    <property type="term" value="F:zinc ion binding"/>
    <property type="evidence" value="ECO:0007669"/>
    <property type="project" value="UniProtKB-KW"/>
</dbReference>
<name>A0A381UDA1_9ZZZZ</name>
<feature type="compositionally biased region" description="Polar residues" evidence="2">
    <location>
        <begin position="195"/>
        <end position="205"/>
    </location>
</feature>